<dbReference type="Proteomes" id="UP000887565">
    <property type="component" value="Unplaced"/>
</dbReference>
<dbReference type="WBParaSite" id="nRc.2.0.1.t13578-RA">
    <property type="protein sequence ID" value="nRc.2.0.1.t13578-RA"/>
    <property type="gene ID" value="nRc.2.0.1.g13578"/>
</dbReference>
<reference evidence="2" key="1">
    <citation type="submission" date="2022-11" db="UniProtKB">
        <authorList>
            <consortium name="WormBaseParasite"/>
        </authorList>
    </citation>
    <scope>IDENTIFICATION</scope>
</reference>
<sequence>MSKFKERPLFDNYQSKLQIFNLRLLLKIGVPKSKKENVSKFCMEETKPAQCIYIVIVADNLRADPKNL</sequence>
<accession>A0A915IIA4</accession>
<proteinExistence type="predicted"/>
<dbReference type="AlphaFoldDB" id="A0A915IIA4"/>
<keyword evidence="1" id="KW-1185">Reference proteome</keyword>
<evidence type="ECO:0000313" key="2">
    <source>
        <dbReference type="WBParaSite" id="nRc.2.0.1.t13578-RA"/>
    </source>
</evidence>
<name>A0A915IIA4_ROMCU</name>
<evidence type="ECO:0000313" key="1">
    <source>
        <dbReference type="Proteomes" id="UP000887565"/>
    </source>
</evidence>
<protein>
    <submittedName>
        <fullName evidence="2">Uncharacterized protein</fullName>
    </submittedName>
</protein>
<organism evidence="1 2">
    <name type="scientific">Romanomermis culicivorax</name>
    <name type="common">Nematode worm</name>
    <dbReference type="NCBI Taxonomy" id="13658"/>
    <lineage>
        <taxon>Eukaryota</taxon>
        <taxon>Metazoa</taxon>
        <taxon>Ecdysozoa</taxon>
        <taxon>Nematoda</taxon>
        <taxon>Enoplea</taxon>
        <taxon>Dorylaimia</taxon>
        <taxon>Mermithida</taxon>
        <taxon>Mermithoidea</taxon>
        <taxon>Mermithidae</taxon>
        <taxon>Romanomermis</taxon>
    </lineage>
</organism>